<dbReference type="Proteomes" id="UP000887565">
    <property type="component" value="Unplaced"/>
</dbReference>
<evidence type="ECO:0000313" key="2">
    <source>
        <dbReference type="WBParaSite" id="nRc.2.0.1.t20949-RA"/>
    </source>
</evidence>
<name>A0A915J575_ROMCU</name>
<evidence type="ECO:0000313" key="1">
    <source>
        <dbReference type="Proteomes" id="UP000887565"/>
    </source>
</evidence>
<proteinExistence type="predicted"/>
<sequence>MKGSDVRIPGYFFIYGYPKIRIADHPDIRLTSLPKAVLNYHIRSNQRGPKGTSGIRNSLNGSCCKTGLAVP</sequence>
<reference evidence="2" key="1">
    <citation type="submission" date="2022-11" db="UniProtKB">
        <authorList>
            <consortium name="WormBaseParasite"/>
        </authorList>
    </citation>
    <scope>IDENTIFICATION</scope>
</reference>
<dbReference type="WBParaSite" id="nRc.2.0.1.t20949-RA">
    <property type="protein sequence ID" value="nRc.2.0.1.t20949-RA"/>
    <property type="gene ID" value="nRc.2.0.1.g20949"/>
</dbReference>
<dbReference type="AlphaFoldDB" id="A0A915J575"/>
<accession>A0A915J575</accession>
<keyword evidence="1" id="KW-1185">Reference proteome</keyword>
<protein>
    <submittedName>
        <fullName evidence="2">Uncharacterized protein</fullName>
    </submittedName>
</protein>
<organism evidence="1 2">
    <name type="scientific">Romanomermis culicivorax</name>
    <name type="common">Nematode worm</name>
    <dbReference type="NCBI Taxonomy" id="13658"/>
    <lineage>
        <taxon>Eukaryota</taxon>
        <taxon>Metazoa</taxon>
        <taxon>Ecdysozoa</taxon>
        <taxon>Nematoda</taxon>
        <taxon>Enoplea</taxon>
        <taxon>Dorylaimia</taxon>
        <taxon>Mermithida</taxon>
        <taxon>Mermithoidea</taxon>
        <taxon>Mermithidae</taxon>
        <taxon>Romanomermis</taxon>
    </lineage>
</organism>